<feature type="domain" description="Glucose-1-phosphate adenylyltransferase/Bifunctional protein GlmU-like C-terminal hexapeptide" evidence="10">
    <location>
        <begin position="285"/>
        <end position="353"/>
    </location>
</feature>
<dbReference type="GO" id="GO:0005524">
    <property type="term" value="F:ATP binding"/>
    <property type="evidence" value="ECO:0007669"/>
    <property type="project" value="UniProtKB-KW"/>
</dbReference>
<reference evidence="11 12" key="1">
    <citation type="journal article" date="2019" name="Nat. Microbiol.">
        <title>Mediterranean grassland soil C-N compound turnover is dependent on rainfall and depth, and is mediated by genomically divergent microorganisms.</title>
        <authorList>
            <person name="Diamond S."/>
            <person name="Andeer P.F."/>
            <person name="Li Z."/>
            <person name="Crits-Christoph A."/>
            <person name="Burstein D."/>
            <person name="Anantharaman K."/>
            <person name="Lane K.R."/>
            <person name="Thomas B.C."/>
            <person name="Pan C."/>
            <person name="Northen T.R."/>
            <person name="Banfield J.F."/>
        </authorList>
    </citation>
    <scope>NUCLEOTIDE SEQUENCE [LARGE SCALE GENOMIC DNA]</scope>
    <source>
        <strain evidence="11">WS_11</strain>
    </source>
</reference>
<comment type="similarity">
    <text evidence="1">Belongs to the bacterial/plant glucose-1-phosphate adenylyltransferase family.</text>
</comment>
<evidence type="ECO:0000256" key="4">
    <source>
        <dbReference type="ARBA" id="ARBA00022695"/>
    </source>
</evidence>
<evidence type="ECO:0000256" key="5">
    <source>
        <dbReference type="ARBA" id="ARBA00022741"/>
    </source>
</evidence>
<comment type="caution">
    <text evidence="11">The sequence shown here is derived from an EMBL/GenBank/DDBJ whole genome shotgun (WGS) entry which is preliminary data.</text>
</comment>
<organism evidence="11 12">
    <name type="scientific">Eiseniibacteriota bacterium</name>
    <dbReference type="NCBI Taxonomy" id="2212470"/>
    <lineage>
        <taxon>Bacteria</taxon>
        <taxon>Candidatus Eiseniibacteriota</taxon>
    </lineage>
</organism>
<dbReference type="InterPro" id="IPR029044">
    <property type="entry name" value="Nucleotide-diphossugar_trans"/>
</dbReference>
<evidence type="ECO:0000256" key="2">
    <source>
        <dbReference type="ARBA" id="ARBA00022600"/>
    </source>
</evidence>
<evidence type="ECO:0000259" key="9">
    <source>
        <dbReference type="Pfam" id="PF00483"/>
    </source>
</evidence>
<dbReference type="Pfam" id="PF24894">
    <property type="entry name" value="Hexapep_GlmU"/>
    <property type="match status" value="1"/>
</dbReference>
<evidence type="ECO:0000256" key="7">
    <source>
        <dbReference type="ARBA" id="ARBA00023056"/>
    </source>
</evidence>
<dbReference type="PANTHER" id="PTHR43523:SF2">
    <property type="entry name" value="GLUCOSE-1-PHOSPHATE ADENYLYLTRANSFERASE"/>
    <property type="match status" value="1"/>
</dbReference>
<gene>
    <name evidence="11" type="ORF">E6K81_00510</name>
</gene>
<evidence type="ECO:0000313" key="11">
    <source>
        <dbReference type="EMBL" id="TMQ74253.1"/>
    </source>
</evidence>
<evidence type="ECO:0000256" key="6">
    <source>
        <dbReference type="ARBA" id="ARBA00022840"/>
    </source>
</evidence>
<evidence type="ECO:0000313" key="12">
    <source>
        <dbReference type="Proteomes" id="UP000319771"/>
    </source>
</evidence>
<dbReference type="CDD" id="cd04651">
    <property type="entry name" value="LbH_G1P_AT_C"/>
    <property type="match status" value="1"/>
</dbReference>
<dbReference type="CDD" id="cd02508">
    <property type="entry name" value="ADP_Glucose_PP"/>
    <property type="match status" value="1"/>
</dbReference>
<dbReference type="InterPro" id="IPR005836">
    <property type="entry name" value="ADP_Glu_pyroP_CS"/>
</dbReference>
<dbReference type="Gene3D" id="3.90.550.10">
    <property type="entry name" value="Spore Coat Polysaccharide Biosynthesis Protein SpsA, Chain A"/>
    <property type="match status" value="1"/>
</dbReference>
<evidence type="ECO:0000256" key="1">
    <source>
        <dbReference type="ARBA" id="ARBA00010443"/>
    </source>
</evidence>
<dbReference type="AlphaFoldDB" id="A0A538UEF4"/>
<feature type="domain" description="Nucleotidyl transferase" evidence="9">
    <location>
        <begin position="6"/>
        <end position="252"/>
    </location>
</feature>
<dbReference type="EMBL" id="VBPB01000005">
    <property type="protein sequence ID" value="TMQ74253.1"/>
    <property type="molecule type" value="Genomic_DNA"/>
</dbReference>
<dbReference type="PANTHER" id="PTHR43523">
    <property type="entry name" value="GLUCOSE-1-PHOSPHATE ADENYLYLTRANSFERASE-RELATED"/>
    <property type="match status" value="1"/>
</dbReference>
<dbReference type="InterPro" id="IPR011831">
    <property type="entry name" value="ADP-Glc_PPase"/>
</dbReference>
<evidence type="ECO:0000256" key="3">
    <source>
        <dbReference type="ARBA" id="ARBA00022679"/>
    </source>
</evidence>
<accession>A0A538UEF4</accession>
<sequence length="419" mass="44701">MRDAIALVLAGGGGERLSVLATERAVSAVPFGGKYRIIDFALSNCCHSGVRRVGVITQHAPASLHDHVGSGRAWDLDGRESGIVILQPFMTRDQAGWYRGTADALAQNWDVIEESRAARVLVLSGDHVYKMDYRALMAAHQRVSAAVTLAVLAVAPDQVHRFGMVTTDADGRVLGFEEKPQRTDAHLASMGVCVFESEVLREALRGRPVDLALDVLRVLVRSGARVQACEFDGYFEDVGQISTYYRANLDLLRPDPRLLLHDARWPILTRDEERPPVLLLPGADVAGSLVANGCRIAGRVRNSVLFPGVTVRAGAEVTDSVVMQDVIVEPGAKVRAAIVDKLVRVGEGATVGAGDPSPDPSLAWLDGLTLIGKDAEIPARATVGRQVVVGVGARPSDFGGEALAPGARIADHVATQELA</sequence>
<dbReference type="InterPro" id="IPR056818">
    <property type="entry name" value="GlmU/GlgC-like_hexapep"/>
</dbReference>
<keyword evidence="5" id="KW-0547">Nucleotide-binding</keyword>
<name>A0A538UEF4_UNCEI</name>
<dbReference type="Gene3D" id="2.160.10.10">
    <property type="entry name" value="Hexapeptide repeat proteins"/>
    <property type="match status" value="1"/>
</dbReference>
<dbReference type="InterPro" id="IPR005835">
    <property type="entry name" value="NTP_transferase_dom"/>
</dbReference>
<keyword evidence="3 11" id="KW-0808">Transferase</keyword>
<evidence type="ECO:0000259" key="10">
    <source>
        <dbReference type="Pfam" id="PF24894"/>
    </source>
</evidence>
<keyword evidence="6" id="KW-0067">ATP-binding</keyword>
<dbReference type="SUPFAM" id="SSF53448">
    <property type="entry name" value="Nucleotide-diphospho-sugar transferases"/>
    <property type="match status" value="1"/>
</dbReference>
<keyword evidence="7" id="KW-0320">Glycogen biosynthesis</keyword>
<protein>
    <submittedName>
        <fullName evidence="11">Glucose-1-phosphate adenylyltransferase</fullName>
    </submittedName>
</protein>
<dbReference type="Proteomes" id="UP000319771">
    <property type="component" value="Unassembled WGS sequence"/>
</dbReference>
<dbReference type="GO" id="GO:0005978">
    <property type="term" value="P:glycogen biosynthetic process"/>
    <property type="evidence" value="ECO:0007669"/>
    <property type="project" value="UniProtKB-KW"/>
</dbReference>
<keyword evidence="4 11" id="KW-0548">Nucleotidyltransferase</keyword>
<dbReference type="PROSITE" id="PS00809">
    <property type="entry name" value="ADP_GLC_PYROPHOSPH_2"/>
    <property type="match status" value="1"/>
</dbReference>
<proteinExistence type="inferred from homology"/>
<dbReference type="GO" id="GO:0008878">
    <property type="term" value="F:glucose-1-phosphate adenylyltransferase activity"/>
    <property type="evidence" value="ECO:0007669"/>
    <property type="project" value="InterPro"/>
</dbReference>
<dbReference type="Pfam" id="PF00483">
    <property type="entry name" value="NTP_transferase"/>
    <property type="match status" value="1"/>
</dbReference>
<evidence type="ECO:0000256" key="8">
    <source>
        <dbReference type="ARBA" id="ARBA00023277"/>
    </source>
</evidence>
<keyword evidence="8" id="KW-0119">Carbohydrate metabolism</keyword>
<dbReference type="SUPFAM" id="SSF51161">
    <property type="entry name" value="Trimeric LpxA-like enzymes"/>
    <property type="match status" value="1"/>
</dbReference>
<dbReference type="InterPro" id="IPR011004">
    <property type="entry name" value="Trimer_LpxA-like_sf"/>
</dbReference>
<keyword evidence="2" id="KW-0321">Glycogen metabolism</keyword>